<dbReference type="SUPFAM" id="SSF57701">
    <property type="entry name" value="Zn2/Cys6 DNA-binding domain"/>
    <property type="match status" value="1"/>
</dbReference>
<feature type="compositionally biased region" description="Polar residues" evidence="7">
    <location>
        <begin position="438"/>
        <end position="455"/>
    </location>
</feature>
<dbReference type="Gene3D" id="4.10.240.10">
    <property type="entry name" value="Zn(2)-C6 fungal-type DNA-binding domain"/>
    <property type="match status" value="1"/>
</dbReference>
<dbReference type="SMART" id="SM00066">
    <property type="entry name" value="GAL4"/>
    <property type="match status" value="1"/>
</dbReference>
<keyword evidence="6" id="KW-0539">Nucleus</keyword>
<dbReference type="GO" id="GO:0008270">
    <property type="term" value="F:zinc ion binding"/>
    <property type="evidence" value="ECO:0007669"/>
    <property type="project" value="InterPro"/>
</dbReference>
<feature type="compositionally biased region" description="Polar residues" evidence="7">
    <location>
        <begin position="419"/>
        <end position="428"/>
    </location>
</feature>
<organism evidence="9 10">
    <name type="scientific">Rasamsonia emersonii (strain ATCC 16479 / CBS 393.64 / IMI 116815)</name>
    <dbReference type="NCBI Taxonomy" id="1408163"/>
    <lineage>
        <taxon>Eukaryota</taxon>
        <taxon>Fungi</taxon>
        <taxon>Dikarya</taxon>
        <taxon>Ascomycota</taxon>
        <taxon>Pezizomycotina</taxon>
        <taxon>Eurotiomycetes</taxon>
        <taxon>Eurotiomycetidae</taxon>
        <taxon>Eurotiales</taxon>
        <taxon>Trichocomaceae</taxon>
        <taxon>Rasamsonia</taxon>
    </lineage>
</organism>
<dbReference type="Pfam" id="PF00172">
    <property type="entry name" value="Zn_clus"/>
    <property type="match status" value="1"/>
</dbReference>
<evidence type="ECO:0000256" key="3">
    <source>
        <dbReference type="ARBA" id="ARBA00023015"/>
    </source>
</evidence>
<evidence type="ECO:0000256" key="1">
    <source>
        <dbReference type="ARBA" id="ARBA00022723"/>
    </source>
</evidence>
<dbReference type="InterPro" id="IPR050335">
    <property type="entry name" value="ERT1_acuK_gluconeogen_tf"/>
</dbReference>
<dbReference type="PANTHER" id="PTHR47659:SF4">
    <property type="entry name" value="ZN(II)2CYS6 TRANSCRIPTION FACTOR (EUROFUNG)"/>
    <property type="match status" value="1"/>
</dbReference>
<feature type="domain" description="Zn(2)-C6 fungal-type" evidence="8">
    <location>
        <begin position="171"/>
        <end position="202"/>
    </location>
</feature>
<dbReference type="PROSITE" id="PS50048">
    <property type="entry name" value="ZN2_CY6_FUNGAL_2"/>
    <property type="match status" value="1"/>
</dbReference>
<accession>A0A0F4YMP9</accession>
<keyword evidence="1" id="KW-0479">Metal-binding</keyword>
<dbReference type="InterPro" id="IPR036864">
    <property type="entry name" value="Zn2-C6_fun-type_DNA-bd_sf"/>
</dbReference>
<feature type="compositionally biased region" description="Polar residues" evidence="7">
    <location>
        <begin position="59"/>
        <end position="81"/>
    </location>
</feature>
<feature type="compositionally biased region" description="Polar residues" evidence="7">
    <location>
        <begin position="226"/>
        <end position="242"/>
    </location>
</feature>
<dbReference type="GO" id="GO:0000981">
    <property type="term" value="F:DNA-binding transcription factor activity, RNA polymerase II-specific"/>
    <property type="evidence" value="ECO:0007669"/>
    <property type="project" value="InterPro"/>
</dbReference>
<dbReference type="Proteomes" id="UP000053958">
    <property type="component" value="Unassembled WGS sequence"/>
</dbReference>
<evidence type="ECO:0000256" key="6">
    <source>
        <dbReference type="ARBA" id="ARBA00023242"/>
    </source>
</evidence>
<name>A0A0F4YMP9_RASE3</name>
<keyword evidence="5" id="KW-0804">Transcription</keyword>
<evidence type="ECO:0000259" key="8">
    <source>
        <dbReference type="PROSITE" id="PS50048"/>
    </source>
</evidence>
<dbReference type="OrthoDB" id="5575144at2759"/>
<protein>
    <submittedName>
        <fullName evidence="9">C6 transcription factor</fullName>
    </submittedName>
</protein>
<evidence type="ECO:0000313" key="10">
    <source>
        <dbReference type="Proteomes" id="UP000053958"/>
    </source>
</evidence>
<evidence type="ECO:0000256" key="5">
    <source>
        <dbReference type="ARBA" id="ARBA00023163"/>
    </source>
</evidence>
<feature type="region of interest" description="Disordered" evidence="7">
    <location>
        <begin position="120"/>
        <end position="162"/>
    </location>
</feature>
<feature type="compositionally biased region" description="Low complexity" evidence="7">
    <location>
        <begin position="456"/>
        <end position="469"/>
    </location>
</feature>
<dbReference type="GeneID" id="25318949"/>
<feature type="compositionally biased region" description="Polar residues" evidence="7">
    <location>
        <begin position="125"/>
        <end position="154"/>
    </location>
</feature>
<feature type="compositionally biased region" description="Basic and acidic residues" evidence="7">
    <location>
        <begin position="392"/>
        <end position="406"/>
    </location>
</feature>
<keyword evidence="10" id="KW-1185">Reference proteome</keyword>
<evidence type="ECO:0000313" key="9">
    <source>
        <dbReference type="EMBL" id="KKA19370.1"/>
    </source>
</evidence>
<dbReference type="GO" id="GO:0003677">
    <property type="term" value="F:DNA binding"/>
    <property type="evidence" value="ECO:0007669"/>
    <property type="project" value="UniProtKB-KW"/>
</dbReference>
<gene>
    <name evidence="9" type="ORF">T310_6652</name>
</gene>
<dbReference type="InterPro" id="IPR001138">
    <property type="entry name" value="Zn2Cys6_DnaBD"/>
</dbReference>
<reference evidence="9 10" key="1">
    <citation type="submission" date="2015-04" db="EMBL/GenBank/DDBJ databases">
        <authorList>
            <person name="Heijne W.H."/>
            <person name="Fedorova N.D."/>
            <person name="Nierman W.C."/>
            <person name="Vollebregt A.W."/>
            <person name="Zhao Z."/>
            <person name="Wu L."/>
            <person name="Kumar M."/>
            <person name="Stam H."/>
            <person name="van den Berg M.A."/>
            <person name="Pel H.J."/>
        </authorList>
    </citation>
    <scope>NUCLEOTIDE SEQUENCE [LARGE SCALE GENOMIC DNA]</scope>
    <source>
        <strain evidence="9 10">CBS 393.64</strain>
    </source>
</reference>
<dbReference type="CDD" id="cd00067">
    <property type="entry name" value="GAL4"/>
    <property type="match status" value="1"/>
</dbReference>
<keyword evidence="4" id="KW-0238">DNA-binding</keyword>
<proteinExistence type="predicted"/>
<dbReference type="PANTHER" id="PTHR47659">
    <property type="entry name" value="ZN(II)2CYS6 TRANSCRIPTION FACTOR (EUROFUNG)-RELATED"/>
    <property type="match status" value="1"/>
</dbReference>
<dbReference type="AlphaFoldDB" id="A0A0F4YMP9"/>
<dbReference type="RefSeq" id="XP_013325982.1">
    <property type="nucleotide sequence ID" value="XM_013470528.1"/>
</dbReference>
<keyword evidence="2" id="KW-0862">Zinc</keyword>
<evidence type="ECO:0000256" key="4">
    <source>
        <dbReference type="ARBA" id="ARBA00023125"/>
    </source>
</evidence>
<dbReference type="EMBL" id="LASV01000355">
    <property type="protein sequence ID" value="KKA19370.1"/>
    <property type="molecule type" value="Genomic_DNA"/>
</dbReference>
<feature type="region of interest" description="Disordered" evidence="7">
    <location>
        <begin position="206"/>
        <end position="257"/>
    </location>
</feature>
<dbReference type="STRING" id="1408163.A0A0F4YMP9"/>
<evidence type="ECO:0000256" key="2">
    <source>
        <dbReference type="ARBA" id="ARBA00022833"/>
    </source>
</evidence>
<feature type="region of interest" description="Disordered" evidence="7">
    <location>
        <begin position="381"/>
        <end position="541"/>
    </location>
</feature>
<feature type="region of interest" description="Disordered" evidence="7">
    <location>
        <begin position="57"/>
        <end position="81"/>
    </location>
</feature>
<keyword evidence="3" id="KW-0805">Transcription regulation</keyword>
<sequence length="541" mass="58544">MQSLLLPAPWLSNTHFRQPRFDLDPGRVSIHLRPSTAGLKSGLRTSQPSFLMSGPLPTDNPTESARNIQQQASRGSEVTTTNEAVGPIVSPTAPVSRSPGAQHVRTTQTQSVFPRDVVHGHQAPAQPSSLAGGTPAASTETTHLQSAAPSTTARTLPPRSTRRAKAHVASACVNCKRKHLGCDSSRPCRRCVLAGKTATCVDVTHKKRGRPPLKAEEAPLRPYTAVESSAASRESLQTTPSSRPHGHSRTSSREIRPITDLQFPRAGEYGAGTASVGMDPVVAHARRWTTYPSPQMSGPSSIMIPGARGQRPFSSPVSLPSSAGTNPPTPFITSPGSAISPPAGVSEFRPILSYSDRPHVVTPPTISPQQYQQPFPLALTPLMESPQTPTRPAERTATSRESHDPYPEPGLRLPPILPSTRSFGQSPPTHRRSGSYPYPTTFTGERTQAQEPQSQPRLLESPRSLLEPLTSQPELRSPFPSASRPTSLVIEHDRPVSQAQESPEQSAARPERRRRDEGDEGEDSRQPTKRRRMALDDIVND</sequence>
<evidence type="ECO:0000256" key="7">
    <source>
        <dbReference type="SAM" id="MobiDB-lite"/>
    </source>
</evidence>
<dbReference type="PROSITE" id="PS00463">
    <property type="entry name" value="ZN2_CY6_FUNGAL_1"/>
    <property type="match status" value="1"/>
</dbReference>
<comment type="caution">
    <text evidence="9">The sequence shown here is derived from an EMBL/GenBank/DDBJ whole genome shotgun (WGS) entry which is preliminary data.</text>
</comment>